<evidence type="ECO:0000256" key="1">
    <source>
        <dbReference type="SAM" id="MobiDB-lite"/>
    </source>
</evidence>
<feature type="region of interest" description="Disordered" evidence="1">
    <location>
        <begin position="508"/>
        <end position="527"/>
    </location>
</feature>
<keyword evidence="3" id="KW-1185">Reference proteome</keyword>
<feature type="compositionally biased region" description="Basic and acidic residues" evidence="1">
    <location>
        <begin position="508"/>
        <end position="519"/>
    </location>
</feature>
<sequence>MARSYTPQPPNRDHMVMMPIPKKLMSLAADLAHLARTVADERPSDQDAQRRAHAATTFVQEKCGLSVDTRNEKSTHSQTRYSSGSRSLHLPVEICRSIVGYVAEFDYKSKQKTLVALSRTCRLFTGLAEEHLYSDPRDLDNIRRQWLFLYSLTVEPTRAARVKSLRFLWLSDGANGQLLVDIVTSCCNARDLLIQRGNDVDEPSPISNDDMVNLGSMLCACPLLNSFHYSTLDAWDEDRYTDTAAVTDNGIVNLLSENTSLRQAMEHLSSLTLSGHPDWVLWGLFSHLSSSLTSLSLSMDSWEQGVDNPFMTLSQQCPFLERLVVENTLASTDDFERACKAWGRTLKTLDISSIEEATPWVARVMPSMIALEDLSLGRGCMVFPEDIEAIACSKSPLKVIATGDMEMTGNDVVSHELNEALVRMIEAHSSTLEILVVNETIVVDISVMRACRKANNLKTLALDLPRPPDPSDVDALLDACTNLSNVPKWFRKRTLREDEWRARRRAREIMEEEGRRAGPDDGLETLP</sequence>
<evidence type="ECO:0000313" key="2">
    <source>
        <dbReference type="EMBL" id="KAF5667229.1"/>
    </source>
</evidence>
<dbReference type="OrthoDB" id="5089581at2759"/>
<dbReference type="AlphaFoldDB" id="A0A8H5TDQ9"/>
<proteinExistence type="predicted"/>
<accession>A0A8H5TDQ9</accession>
<evidence type="ECO:0000313" key="3">
    <source>
        <dbReference type="Proteomes" id="UP000567885"/>
    </source>
</evidence>
<comment type="caution">
    <text evidence="2">The sequence shown here is derived from an EMBL/GenBank/DDBJ whole genome shotgun (WGS) entry which is preliminary data.</text>
</comment>
<name>A0A8H5TDQ9_FUSHE</name>
<gene>
    <name evidence="2" type="ORF">FHETE_5932</name>
</gene>
<evidence type="ECO:0008006" key="4">
    <source>
        <dbReference type="Google" id="ProtNLM"/>
    </source>
</evidence>
<reference evidence="2 3" key="1">
    <citation type="submission" date="2020-05" db="EMBL/GenBank/DDBJ databases">
        <title>Identification and distribution of gene clusters putatively required for synthesis of sphingolipid metabolism inhibitors in phylogenetically diverse species of the filamentous fungus Fusarium.</title>
        <authorList>
            <person name="Kim H.-S."/>
            <person name="Busman M."/>
            <person name="Brown D.W."/>
            <person name="Divon H."/>
            <person name="Uhlig S."/>
            <person name="Proctor R.H."/>
        </authorList>
    </citation>
    <scope>NUCLEOTIDE SEQUENCE [LARGE SCALE GENOMIC DNA]</scope>
    <source>
        <strain evidence="2 3">NRRL 20693</strain>
    </source>
</reference>
<dbReference type="SUPFAM" id="SSF52047">
    <property type="entry name" value="RNI-like"/>
    <property type="match status" value="1"/>
</dbReference>
<organism evidence="2 3">
    <name type="scientific">Fusarium heterosporum</name>
    <dbReference type="NCBI Taxonomy" id="42747"/>
    <lineage>
        <taxon>Eukaryota</taxon>
        <taxon>Fungi</taxon>
        <taxon>Dikarya</taxon>
        <taxon>Ascomycota</taxon>
        <taxon>Pezizomycotina</taxon>
        <taxon>Sordariomycetes</taxon>
        <taxon>Hypocreomycetidae</taxon>
        <taxon>Hypocreales</taxon>
        <taxon>Nectriaceae</taxon>
        <taxon>Fusarium</taxon>
        <taxon>Fusarium heterosporum species complex</taxon>
    </lineage>
</organism>
<dbReference type="Gene3D" id="3.80.10.10">
    <property type="entry name" value="Ribonuclease Inhibitor"/>
    <property type="match status" value="1"/>
</dbReference>
<dbReference type="InterPro" id="IPR032675">
    <property type="entry name" value="LRR_dom_sf"/>
</dbReference>
<protein>
    <recommendedName>
        <fullName evidence="4">F-box domain-containing protein</fullName>
    </recommendedName>
</protein>
<dbReference type="Proteomes" id="UP000567885">
    <property type="component" value="Unassembled WGS sequence"/>
</dbReference>
<dbReference type="EMBL" id="JAAGWQ010000103">
    <property type="protein sequence ID" value="KAF5667229.1"/>
    <property type="molecule type" value="Genomic_DNA"/>
</dbReference>